<dbReference type="PROSITE" id="PS50846">
    <property type="entry name" value="HMA_2"/>
    <property type="match status" value="1"/>
</dbReference>
<dbReference type="InterPro" id="IPR006121">
    <property type="entry name" value="HMA_dom"/>
</dbReference>
<keyword evidence="3" id="KW-1185">Reference proteome</keyword>
<accession>A0A401Z974</accession>
<evidence type="ECO:0000313" key="3">
    <source>
        <dbReference type="Proteomes" id="UP000287224"/>
    </source>
</evidence>
<dbReference type="AlphaFoldDB" id="A0A401Z974"/>
<protein>
    <recommendedName>
        <fullName evidence="1">HMA domain-containing protein</fullName>
    </recommendedName>
</protein>
<dbReference type="EMBL" id="BIFQ01000001">
    <property type="protein sequence ID" value="GCE03421.1"/>
    <property type="molecule type" value="Genomic_DNA"/>
</dbReference>
<evidence type="ECO:0000259" key="1">
    <source>
        <dbReference type="PROSITE" id="PS50846"/>
    </source>
</evidence>
<feature type="domain" description="HMA" evidence="1">
    <location>
        <begin position="1"/>
        <end position="69"/>
    </location>
</feature>
<dbReference type="Gene3D" id="3.30.70.100">
    <property type="match status" value="1"/>
</dbReference>
<organism evidence="2 3">
    <name type="scientific">Dictyobacter aurantiacus</name>
    <dbReference type="NCBI Taxonomy" id="1936993"/>
    <lineage>
        <taxon>Bacteria</taxon>
        <taxon>Bacillati</taxon>
        <taxon>Chloroflexota</taxon>
        <taxon>Ktedonobacteria</taxon>
        <taxon>Ktedonobacterales</taxon>
        <taxon>Dictyobacteraceae</taxon>
        <taxon>Dictyobacter</taxon>
    </lineage>
</organism>
<gene>
    <name evidence="2" type="ORF">KDAU_07500</name>
</gene>
<dbReference type="SUPFAM" id="SSF55008">
    <property type="entry name" value="HMA, heavy metal-associated domain"/>
    <property type="match status" value="1"/>
</dbReference>
<dbReference type="Proteomes" id="UP000287224">
    <property type="component" value="Unassembled WGS sequence"/>
</dbReference>
<name>A0A401Z974_9CHLR</name>
<reference evidence="3" key="1">
    <citation type="submission" date="2018-12" db="EMBL/GenBank/DDBJ databases">
        <title>Tengunoibacter tsumagoiensis gen. nov., sp. nov., Dictyobacter kobayashii sp. nov., D. alpinus sp. nov., and D. joshuensis sp. nov. and description of Dictyobacteraceae fam. nov. within the order Ktedonobacterales isolated from Tengu-no-mugimeshi.</title>
        <authorList>
            <person name="Wang C.M."/>
            <person name="Zheng Y."/>
            <person name="Sakai Y."/>
            <person name="Toyoda A."/>
            <person name="Minakuchi Y."/>
            <person name="Abe K."/>
            <person name="Yokota A."/>
            <person name="Yabe S."/>
        </authorList>
    </citation>
    <scope>NUCLEOTIDE SEQUENCE [LARGE SCALE GENOMIC DNA]</scope>
    <source>
        <strain evidence="3">S-27</strain>
    </source>
</reference>
<sequence>MKTQHITIPIEDLRCGGSLQVERALAHLPGIIYAYVNPTIEMAYIEYDPNQVNQEQCTHTIEQAGFRAGPPCLR</sequence>
<evidence type="ECO:0000313" key="2">
    <source>
        <dbReference type="EMBL" id="GCE03421.1"/>
    </source>
</evidence>
<proteinExistence type="predicted"/>
<dbReference type="CDD" id="cd00371">
    <property type="entry name" value="HMA"/>
    <property type="match status" value="1"/>
</dbReference>
<comment type="caution">
    <text evidence="2">The sequence shown here is derived from an EMBL/GenBank/DDBJ whole genome shotgun (WGS) entry which is preliminary data.</text>
</comment>
<dbReference type="InterPro" id="IPR036163">
    <property type="entry name" value="HMA_dom_sf"/>
</dbReference>
<dbReference type="GO" id="GO:0046872">
    <property type="term" value="F:metal ion binding"/>
    <property type="evidence" value="ECO:0007669"/>
    <property type="project" value="InterPro"/>
</dbReference>